<comment type="similarity">
    <text evidence="1">Belongs to the universal stress protein A family.</text>
</comment>
<dbReference type="InterPro" id="IPR006015">
    <property type="entry name" value="Universal_stress_UspA"/>
</dbReference>
<dbReference type="HOGENOM" id="CLU_049301_2_3_11"/>
<protein>
    <recommendedName>
        <fullName evidence="2">UspA domain-containing protein</fullName>
    </recommendedName>
</protein>
<dbReference type="PATRIC" id="fig|1348663.4.peg.1041"/>
<dbReference type="PANTHER" id="PTHR46268">
    <property type="entry name" value="STRESS RESPONSE PROTEIN NHAX"/>
    <property type="match status" value="1"/>
</dbReference>
<sequence>MPGPPEQWETAMSTFVLAGTDGSAESTAAVGWAAEEALRGGHALHLVHAWTWEDDLHVDADRSASVRSLAERALADTARQVREARPGLEVRTGILAGREPGAALVAAAAEAELLVLGSLGLGAFEGLLVGSVGLFAAARCEVPVVLVRAGQPARQDGPGAAEVVVAVDAHAPADQVLDFAFRQAAARGAVLRAVHGWTPPPVWGYAGWVAPAAEAEQFRVLEAGLLRQALGVWRAKYPEVAVVEDSRTGGAAGAVVAASAGAALVVAGRRRRRLGPVAHAVVQHAQAPVVVVPHD</sequence>
<dbReference type="eggNOG" id="COG0589">
    <property type="taxonomic scope" value="Bacteria"/>
</dbReference>
<dbReference type="PANTHER" id="PTHR46268:SF6">
    <property type="entry name" value="UNIVERSAL STRESS PROTEIN UP12"/>
    <property type="match status" value="1"/>
</dbReference>
<dbReference type="InterPro" id="IPR014729">
    <property type="entry name" value="Rossmann-like_a/b/a_fold"/>
</dbReference>
<gene>
    <name evidence="3" type="ORF">KCH_10920</name>
</gene>
<feature type="domain" description="UspA" evidence="2">
    <location>
        <begin position="16"/>
        <end position="148"/>
    </location>
</feature>
<dbReference type="Pfam" id="PF00582">
    <property type="entry name" value="Usp"/>
    <property type="match status" value="2"/>
</dbReference>
<dbReference type="InterPro" id="IPR006016">
    <property type="entry name" value="UspA"/>
</dbReference>
<evidence type="ECO:0000259" key="2">
    <source>
        <dbReference type="Pfam" id="PF00582"/>
    </source>
</evidence>
<organism evidence="3 4">
    <name type="scientific">Kitasatospora cheerisanensis KCTC 2395</name>
    <dbReference type="NCBI Taxonomy" id="1348663"/>
    <lineage>
        <taxon>Bacteria</taxon>
        <taxon>Bacillati</taxon>
        <taxon>Actinomycetota</taxon>
        <taxon>Actinomycetes</taxon>
        <taxon>Kitasatosporales</taxon>
        <taxon>Streptomycetaceae</taxon>
        <taxon>Kitasatospora</taxon>
    </lineage>
</organism>
<proteinExistence type="inferred from homology"/>
<dbReference type="Gene3D" id="3.40.50.620">
    <property type="entry name" value="HUPs"/>
    <property type="match status" value="2"/>
</dbReference>
<feature type="domain" description="UspA" evidence="2">
    <location>
        <begin position="163"/>
        <end position="293"/>
    </location>
</feature>
<dbReference type="PRINTS" id="PR01438">
    <property type="entry name" value="UNVRSLSTRESS"/>
</dbReference>
<name>A0A066Z0H3_9ACTN</name>
<evidence type="ECO:0000313" key="4">
    <source>
        <dbReference type="Proteomes" id="UP000027178"/>
    </source>
</evidence>
<dbReference type="Proteomes" id="UP000027178">
    <property type="component" value="Unassembled WGS sequence"/>
</dbReference>
<dbReference type="AlphaFoldDB" id="A0A066Z0H3"/>
<dbReference type="SUPFAM" id="SSF52402">
    <property type="entry name" value="Adenine nucleotide alpha hydrolases-like"/>
    <property type="match status" value="2"/>
</dbReference>
<comment type="caution">
    <text evidence="3">The sequence shown here is derived from an EMBL/GenBank/DDBJ whole genome shotgun (WGS) entry which is preliminary data.</text>
</comment>
<accession>A0A066Z0H3</accession>
<reference evidence="3 4" key="1">
    <citation type="submission" date="2014-05" db="EMBL/GenBank/DDBJ databases">
        <title>Draft Genome Sequence of Kitasatospora cheerisanensis KCTC 2395.</title>
        <authorList>
            <person name="Nam D.H."/>
        </authorList>
    </citation>
    <scope>NUCLEOTIDE SEQUENCE [LARGE SCALE GENOMIC DNA]</scope>
    <source>
        <strain evidence="3 4">KCTC 2395</strain>
    </source>
</reference>
<evidence type="ECO:0000313" key="3">
    <source>
        <dbReference type="EMBL" id="KDN87007.1"/>
    </source>
</evidence>
<evidence type="ECO:0000256" key="1">
    <source>
        <dbReference type="ARBA" id="ARBA00008791"/>
    </source>
</evidence>
<dbReference type="EMBL" id="JNBY01000050">
    <property type="protein sequence ID" value="KDN87007.1"/>
    <property type="molecule type" value="Genomic_DNA"/>
</dbReference>
<keyword evidence="4" id="KW-1185">Reference proteome</keyword>